<dbReference type="SUPFAM" id="SSF81301">
    <property type="entry name" value="Nucleotidyltransferase"/>
    <property type="match status" value="1"/>
</dbReference>
<dbReference type="InterPro" id="IPR043519">
    <property type="entry name" value="NT_sf"/>
</dbReference>
<evidence type="ECO:0000256" key="1">
    <source>
        <dbReference type="ARBA" id="ARBA00022679"/>
    </source>
</evidence>
<dbReference type="CDD" id="cd05403">
    <property type="entry name" value="NT_KNTase_like"/>
    <property type="match status" value="1"/>
</dbReference>
<reference evidence="5" key="1">
    <citation type="submission" date="2014-07" db="EMBL/GenBank/DDBJ databases">
        <title>Genome sequencing of plant-pathogenic Streptomyces species.</title>
        <authorList>
            <person name="Harrison J."/>
            <person name="Sapp M."/>
            <person name="Thwaites R."/>
            <person name="Studholme D.J."/>
        </authorList>
    </citation>
    <scope>NUCLEOTIDE SEQUENCE [LARGE SCALE GENOMIC DNA]</scope>
    <source>
        <strain evidence="5">NCPPB 4445</strain>
    </source>
</reference>
<dbReference type="EMBL" id="JPPY01000077">
    <property type="protein sequence ID" value="KND36624.1"/>
    <property type="molecule type" value="Genomic_DNA"/>
</dbReference>
<dbReference type="OrthoDB" id="7058480at2"/>
<accession>A0A0L0KGC0</accession>
<evidence type="ECO:0000259" key="2">
    <source>
        <dbReference type="Pfam" id="PF01909"/>
    </source>
</evidence>
<gene>
    <name evidence="4" type="ORF">IQ63_11785</name>
</gene>
<dbReference type="InterPro" id="IPR002934">
    <property type="entry name" value="Polymerase_NTP_transf_dom"/>
</dbReference>
<sequence>MTVPVRSTSPKCACGHHLDAAYRAVMGTTGEWRSGIVLGRREAELLREVVGEGELLGVYLHGSAVLGGLRPRSDIDVLGVVRRSLSERQRRVLVDELLALSGQHGYRYVELTVVVQGEVRPWRFPPVCDFLYGDWLRGEFEAGGLPVPEVSADLAPVLTMVLQGDAPLLGGPPPAALLDPVPHADLLRGITAGVPDLMADLEHDTRNVLLTLARIWMTLGTGVVGAKDAAARWAEARLAGEHRAVPARARAAYLGEDQEPGAGARSCAEAMAEVIEGSGPP</sequence>
<feature type="domain" description="Polymerase nucleotidyl transferase" evidence="2">
    <location>
        <begin position="54"/>
        <end position="89"/>
    </location>
</feature>
<organism evidence="4 5">
    <name type="scientific">Streptomyces acidiscabies</name>
    <dbReference type="NCBI Taxonomy" id="42234"/>
    <lineage>
        <taxon>Bacteria</taxon>
        <taxon>Bacillati</taxon>
        <taxon>Actinomycetota</taxon>
        <taxon>Actinomycetes</taxon>
        <taxon>Kitasatosporales</taxon>
        <taxon>Streptomycetaceae</taxon>
        <taxon>Streptomyces</taxon>
    </lineage>
</organism>
<dbReference type="Gene3D" id="3.30.460.10">
    <property type="entry name" value="Beta Polymerase, domain 2"/>
    <property type="match status" value="1"/>
</dbReference>
<protein>
    <submittedName>
        <fullName evidence="4">Nucleotidyltransferase</fullName>
    </submittedName>
</protein>
<keyword evidence="1 4" id="KW-0808">Transferase</keyword>
<dbReference type="PATRIC" id="fig|42234.21.peg.2428"/>
<name>A0A0L0KGC0_9ACTN</name>
<dbReference type="Proteomes" id="UP000037151">
    <property type="component" value="Unassembled WGS sequence"/>
</dbReference>
<evidence type="ECO:0000313" key="5">
    <source>
        <dbReference type="Proteomes" id="UP000037151"/>
    </source>
</evidence>
<comment type="caution">
    <text evidence="4">The sequence shown here is derived from an EMBL/GenBank/DDBJ whole genome shotgun (WGS) entry which is preliminary data.</text>
</comment>
<proteinExistence type="predicted"/>
<evidence type="ECO:0000313" key="4">
    <source>
        <dbReference type="EMBL" id="KND36624.1"/>
    </source>
</evidence>
<dbReference type="Pfam" id="PF13427">
    <property type="entry name" value="AadA_C"/>
    <property type="match status" value="1"/>
</dbReference>
<evidence type="ECO:0000259" key="3">
    <source>
        <dbReference type="Pfam" id="PF13427"/>
    </source>
</evidence>
<dbReference type="InterPro" id="IPR025184">
    <property type="entry name" value="AadA_C"/>
</dbReference>
<dbReference type="AlphaFoldDB" id="A0A0L0KGC0"/>
<dbReference type="GO" id="GO:0016779">
    <property type="term" value="F:nucleotidyltransferase activity"/>
    <property type="evidence" value="ECO:0007669"/>
    <property type="project" value="InterPro"/>
</dbReference>
<dbReference type="Pfam" id="PF01909">
    <property type="entry name" value="NTP_transf_2"/>
    <property type="match status" value="1"/>
</dbReference>
<feature type="domain" description="Adenylyltransferase AadA C-terminal" evidence="3">
    <location>
        <begin position="177"/>
        <end position="273"/>
    </location>
</feature>